<sequence length="77" mass="9196">MSRSSMHILHSQTQDFGIKALHIFLSLPQYEYKHFHHYLYGQRFTIITDHAALKYLMNMTNPVGNLERCMAYFTSWL</sequence>
<name>A0A2N0P6Z0_9GLOM</name>
<evidence type="ECO:0000256" key="1">
    <source>
        <dbReference type="ARBA" id="ARBA00022679"/>
    </source>
</evidence>
<dbReference type="EMBL" id="LLXJ01001359">
    <property type="protein sequence ID" value="PKC02592.1"/>
    <property type="molecule type" value="Genomic_DNA"/>
</dbReference>
<evidence type="ECO:0000256" key="3">
    <source>
        <dbReference type="ARBA" id="ARBA00022722"/>
    </source>
</evidence>
<keyword evidence="2" id="KW-0548">Nucleotidyltransferase</keyword>
<dbReference type="AlphaFoldDB" id="A0A2N0P6Z0"/>
<gene>
    <name evidence="8" type="ORF">RhiirA5_425033</name>
</gene>
<comment type="caution">
    <text evidence="8">The sequence shown here is derived from an EMBL/GenBank/DDBJ whole genome shotgun (WGS) entry which is preliminary data.</text>
</comment>
<dbReference type="GO" id="GO:0003964">
    <property type="term" value="F:RNA-directed DNA polymerase activity"/>
    <property type="evidence" value="ECO:0007669"/>
    <property type="project" value="UniProtKB-KW"/>
</dbReference>
<evidence type="ECO:0000259" key="7">
    <source>
        <dbReference type="Pfam" id="PF17917"/>
    </source>
</evidence>
<reference evidence="8 9" key="1">
    <citation type="submission" date="2016-04" db="EMBL/GenBank/DDBJ databases">
        <title>Genome analyses suggest a sexual origin of heterokaryosis in a supposedly ancient asexual fungus.</title>
        <authorList>
            <person name="Ropars J."/>
            <person name="Sedzielewska K."/>
            <person name="Noel J."/>
            <person name="Charron P."/>
            <person name="Farinelli L."/>
            <person name="Marton T."/>
            <person name="Kruger M."/>
            <person name="Pelin A."/>
            <person name="Brachmann A."/>
            <person name="Corradi N."/>
        </authorList>
    </citation>
    <scope>NUCLEOTIDE SEQUENCE [LARGE SCALE GENOMIC DNA]</scope>
    <source>
        <strain evidence="8 9">A5</strain>
    </source>
</reference>
<evidence type="ECO:0000256" key="4">
    <source>
        <dbReference type="ARBA" id="ARBA00022759"/>
    </source>
</evidence>
<keyword evidence="3" id="KW-0540">Nuclease</keyword>
<keyword evidence="5" id="KW-0378">Hydrolase</keyword>
<dbReference type="GO" id="GO:0004519">
    <property type="term" value="F:endonuclease activity"/>
    <property type="evidence" value="ECO:0007669"/>
    <property type="project" value="UniProtKB-KW"/>
</dbReference>
<protein>
    <recommendedName>
        <fullName evidence="7">Reverse transcriptase RNase H-like domain-containing protein</fullName>
    </recommendedName>
</protein>
<evidence type="ECO:0000256" key="5">
    <source>
        <dbReference type="ARBA" id="ARBA00022801"/>
    </source>
</evidence>
<evidence type="ECO:0000256" key="6">
    <source>
        <dbReference type="ARBA" id="ARBA00022918"/>
    </source>
</evidence>
<reference evidence="8 9" key="2">
    <citation type="submission" date="2017-09" db="EMBL/GenBank/DDBJ databases">
        <title>Extensive intraspecific genome diversity in a model arbuscular mycorrhizal fungus.</title>
        <authorList>
            <person name="Chen E.C."/>
            <person name="Morin E."/>
            <person name="Beaudet D."/>
            <person name="Noel J."/>
            <person name="Ndikumana S."/>
            <person name="Charron P."/>
            <person name="St-Onge C."/>
            <person name="Giorgi J."/>
            <person name="Grigoriev I.V."/>
            <person name="Roux C."/>
            <person name="Martin F.M."/>
            <person name="Corradi N."/>
        </authorList>
    </citation>
    <scope>NUCLEOTIDE SEQUENCE [LARGE SCALE GENOMIC DNA]</scope>
    <source>
        <strain evidence="8 9">A5</strain>
    </source>
</reference>
<accession>A0A2N0P6Z0</accession>
<keyword evidence="1" id="KW-0808">Transferase</keyword>
<dbReference type="GO" id="GO:0016787">
    <property type="term" value="F:hydrolase activity"/>
    <property type="evidence" value="ECO:0007669"/>
    <property type="project" value="UniProtKB-KW"/>
</dbReference>
<dbReference type="InterPro" id="IPR041373">
    <property type="entry name" value="RT_RNaseH"/>
</dbReference>
<keyword evidence="4" id="KW-0255">Endonuclease</keyword>
<evidence type="ECO:0000313" key="9">
    <source>
        <dbReference type="Proteomes" id="UP000232722"/>
    </source>
</evidence>
<dbReference type="InterPro" id="IPR043502">
    <property type="entry name" value="DNA/RNA_pol_sf"/>
</dbReference>
<feature type="domain" description="Reverse transcriptase RNase H-like" evidence="7">
    <location>
        <begin position="32"/>
        <end position="73"/>
    </location>
</feature>
<organism evidence="8 9">
    <name type="scientific">Rhizophagus irregularis</name>
    <dbReference type="NCBI Taxonomy" id="588596"/>
    <lineage>
        <taxon>Eukaryota</taxon>
        <taxon>Fungi</taxon>
        <taxon>Fungi incertae sedis</taxon>
        <taxon>Mucoromycota</taxon>
        <taxon>Glomeromycotina</taxon>
        <taxon>Glomeromycetes</taxon>
        <taxon>Glomerales</taxon>
        <taxon>Glomeraceae</taxon>
        <taxon>Rhizophagus</taxon>
    </lineage>
</organism>
<proteinExistence type="predicted"/>
<evidence type="ECO:0000256" key="2">
    <source>
        <dbReference type="ARBA" id="ARBA00022695"/>
    </source>
</evidence>
<dbReference type="SUPFAM" id="SSF56672">
    <property type="entry name" value="DNA/RNA polymerases"/>
    <property type="match status" value="1"/>
</dbReference>
<dbReference type="Proteomes" id="UP000232722">
    <property type="component" value="Unassembled WGS sequence"/>
</dbReference>
<dbReference type="Pfam" id="PF17917">
    <property type="entry name" value="RT_RNaseH"/>
    <property type="match status" value="1"/>
</dbReference>
<evidence type="ECO:0000313" key="8">
    <source>
        <dbReference type="EMBL" id="PKC02592.1"/>
    </source>
</evidence>
<keyword evidence="6" id="KW-0695">RNA-directed DNA polymerase</keyword>